<dbReference type="EMBL" id="QZEY01000003">
    <property type="protein sequence ID" value="RJL33512.1"/>
    <property type="molecule type" value="Genomic_DNA"/>
</dbReference>
<evidence type="ECO:0000313" key="2">
    <source>
        <dbReference type="Proteomes" id="UP000265768"/>
    </source>
</evidence>
<dbReference type="Proteomes" id="UP000265768">
    <property type="component" value="Unassembled WGS sequence"/>
</dbReference>
<gene>
    <name evidence="1" type="ORF">D5H75_12135</name>
</gene>
<organism evidence="1 2">
    <name type="scientific">Bailinhaonella thermotolerans</name>
    <dbReference type="NCBI Taxonomy" id="1070861"/>
    <lineage>
        <taxon>Bacteria</taxon>
        <taxon>Bacillati</taxon>
        <taxon>Actinomycetota</taxon>
        <taxon>Actinomycetes</taxon>
        <taxon>Streptosporangiales</taxon>
        <taxon>Streptosporangiaceae</taxon>
        <taxon>Bailinhaonella</taxon>
    </lineage>
</organism>
<reference evidence="1 2" key="1">
    <citation type="submission" date="2018-09" db="EMBL/GenBank/DDBJ databases">
        <title>YIM 75507 draft genome.</title>
        <authorList>
            <person name="Tang S."/>
            <person name="Feng Y."/>
        </authorList>
    </citation>
    <scope>NUCLEOTIDE SEQUENCE [LARGE SCALE GENOMIC DNA]</scope>
    <source>
        <strain evidence="1 2">YIM 75507</strain>
    </source>
</reference>
<keyword evidence="2" id="KW-1185">Reference proteome</keyword>
<comment type="caution">
    <text evidence="1">The sequence shown here is derived from an EMBL/GenBank/DDBJ whole genome shotgun (WGS) entry which is preliminary data.</text>
</comment>
<accession>A0A3A4BG92</accession>
<protein>
    <submittedName>
        <fullName evidence="1">Uncharacterized protein</fullName>
    </submittedName>
</protein>
<name>A0A3A4BG92_9ACTN</name>
<proteinExistence type="predicted"/>
<sequence>MISTYRVPAQRTSGASYIQEELVRDRIHGLREEAETAREVRRLVALRRAHRRAERARSRLRRAILLAG</sequence>
<evidence type="ECO:0000313" key="1">
    <source>
        <dbReference type="EMBL" id="RJL33512.1"/>
    </source>
</evidence>
<dbReference type="AlphaFoldDB" id="A0A3A4BG92"/>